<name>A0AC35UFG4_9BILA</name>
<dbReference type="WBParaSite" id="RSKR_0001102400.1">
    <property type="protein sequence ID" value="RSKR_0001102400.1"/>
    <property type="gene ID" value="RSKR_0001102400"/>
</dbReference>
<evidence type="ECO:0000313" key="2">
    <source>
        <dbReference type="WBParaSite" id="RSKR_0001102400.1"/>
    </source>
</evidence>
<organism evidence="1 2">
    <name type="scientific">Rhabditophanes sp. KR3021</name>
    <dbReference type="NCBI Taxonomy" id="114890"/>
    <lineage>
        <taxon>Eukaryota</taxon>
        <taxon>Metazoa</taxon>
        <taxon>Ecdysozoa</taxon>
        <taxon>Nematoda</taxon>
        <taxon>Chromadorea</taxon>
        <taxon>Rhabditida</taxon>
        <taxon>Tylenchina</taxon>
        <taxon>Panagrolaimomorpha</taxon>
        <taxon>Strongyloidoidea</taxon>
        <taxon>Alloionematidae</taxon>
        <taxon>Rhabditophanes</taxon>
    </lineage>
</organism>
<accession>A0AC35UFG4</accession>
<reference evidence="2" key="1">
    <citation type="submission" date="2016-11" db="UniProtKB">
        <authorList>
            <consortium name="WormBaseParasite"/>
        </authorList>
    </citation>
    <scope>IDENTIFICATION</scope>
    <source>
        <strain evidence="2">KR3021</strain>
    </source>
</reference>
<dbReference type="Proteomes" id="UP000095286">
    <property type="component" value="Unplaced"/>
</dbReference>
<protein>
    <submittedName>
        <fullName evidence="2">Saposin B-type domain-containing protein</fullName>
    </submittedName>
</protein>
<evidence type="ECO:0000313" key="1">
    <source>
        <dbReference type="Proteomes" id="UP000095286"/>
    </source>
</evidence>
<proteinExistence type="predicted"/>
<sequence>MFGAKFIVALLCLVAVVAALPRGVFKVTQLDAFQCIMCEGMVGSSEEWLGEEGQADEGKAIAICEKDTSFLGSYGKELCDTFVKNELDDIIKYLEDPANEKKDGKTVCTDLKKC</sequence>